<feature type="coiled-coil region" evidence="1">
    <location>
        <begin position="134"/>
        <end position="180"/>
    </location>
</feature>
<feature type="transmembrane region" description="Helical" evidence="2">
    <location>
        <begin position="347"/>
        <end position="368"/>
    </location>
</feature>
<dbReference type="AlphaFoldDB" id="A0A9J7BKZ1"/>
<reference evidence="3" key="1">
    <citation type="submission" date="2021-04" db="EMBL/GenBank/DDBJ databases">
        <title>Phylogenetic analysis of Acidobacteriaceae.</title>
        <authorList>
            <person name="Qiu L."/>
            <person name="Zhang Q."/>
        </authorList>
    </citation>
    <scope>NUCLEOTIDE SEQUENCE</scope>
    <source>
        <strain evidence="3">DSM 25168</strain>
    </source>
</reference>
<accession>A0A9J7BKZ1</accession>
<name>A0A9J7BKZ1_9BACT</name>
<dbReference type="RefSeq" id="WP_260792446.1">
    <property type="nucleotide sequence ID" value="NZ_CP093313.1"/>
</dbReference>
<keyword evidence="2" id="KW-0472">Membrane</keyword>
<evidence type="ECO:0000256" key="2">
    <source>
        <dbReference type="SAM" id="Phobius"/>
    </source>
</evidence>
<keyword evidence="2" id="KW-0812">Transmembrane</keyword>
<feature type="transmembrane region" description="Helical" evidence="2">
    <location>
        <begin position="380"/>
        <end position="402"/>
    </location>
</feature>
<dbReference type="Proteomes" id="UP001059380">
    <property type="component" value="Chromosome"/>
</dbReference>
<evidence type="ECO:0000313" key="3">
    <source>
        <dbReference type="EMBL" id="UWZ83113.1"/>
    </source>
</evidence>
<sequence>MGPWDERVRGHRVWTEMATLGPAIDQSLSVEGITPESVLDLERLKAVLTYCGKRIAAADPLITVPQPLDLIASSLQAINNALAAFISNGDSSHIVAANQNADAVLPPLSQIPGDYSPEELGALIAATSEYRVLVRKALSEAKQEVKQLNSLSEEGQAKLSEASEGELAKLKARLDNYSVDLAQFASSLQIEQQKLSQIATDHQGQFSSAQEARSKEFSESLRAGNENLTRLITDYQSQFSSAQDARSAENTAAELARQKTFNDTIAEFIKKLADQDAEFTKQRTAFVTASETDLGALVSEFKVRGTEIVDDLREKQNYVEKLVGVIGNLGVTSGYLRVANQSRWAMWLWQAVTVGSMITLSIVAYRTLHAVEGQNGQFSWVGFAARVLVLLSLGVIAAYSGIQGDRLFTEERRNRKLALELEAIGPYLAPLPVEDQNKFRIQIGERSFGREADIQFHGKSPTSVVDLANSKELKELVKFAVETAINAIKK</sequence>
<evidence type="ECO:0000256" key="1">
    <source>
        <dbReference type="SAM" id="Coils"/>
    </source>
</evidence>
<dbReference type="KEGG" id="orp:MOP44_21390"/>
<protein>
    <submittedName>
        <fullName evidence="3">Uncharacterized protein</fullName>
    </submittedName>
</protein>
<keyword evidence="1" id="KW-0175">Coiled coil</keyword>
<keyword evidence="4" id="KW-1185">Reference proteome</keyword>
<dbReference type="EMBL" id="CP093313">
    <property type="protein sequence ID" value="UWZ83113.1"/>
    <property type="molecule type" value="Genomic_DNA"/>
</dbReference>
<keyword evidence="2" id="KW-1133">Transmembrane helix</keyword>
<gene>
    <name evidence="3" type="ORF">MOP44_21390</name>
</gene>
<proteinExistence type="predicted"/>
<organism evidence="3 4">
    <name type="scientific">Occallatibacter riparius</name>
    <dbReference type="NCBI Taxonomy" id="1002689"/>
    <lineage>
        <taxon>Bacteria</taxon>
        <taxon>Pseudomonadati</taxon>
        <taxon>Acidobacteriota</taxon>
        <taxon>Terriglobia</taxon>
        <taxon>Terriglobales</taxon>
        <taxon>Acidobacteriaceae</taxon>
        <taxon>Occallatibacter</taxon>
    </lineage>
</organism>
<evidence type="ECO:0000313" key="4">
    <source>
        <dbReference type="Proteomes" id="UP001059380"/>
    </source>
</evidence>